<keyword evidence="10 11" id="KW-0349">Heme</keyword>
<reference evidence="13" key="1">
    <citation type="submission" date="2020-06" db="EMBL/GenBank/DDBJ databases">
        <authorList>
            <person name="Li T."/>
            <person name="Hu X."/>
            <person name="Zhang T."/>
            <person name="Song X."/>
            <person name="Zhang H."/>
            <person name="Dai N."/>
            <person name="Sheng W."/>
            <person name="Hou X."/>
            <person name="Wei L."/>
        </authorList>
    </citation>
    <scope>NUCLEOTIDE SEQUENCE</scope>
    <source>
        <strain evidence="13">KEN1</strain>
        <tissue evidence="13">Leaf</tissue>
    </source>
</reference>
<dbReference type="Gene3D" id="1.10.630.10">
    <property type="entry name" value="Cytochrome P450"/>
    <property type="match status" value="1"/>
</dbReference>
<evidence type="ECO:0000256" key="2">
    <source>
        <dbReference type="ARBA" id="ARBA00004167"/>
    </source>
</evidence>
<dbReference type="AlphaFoldDB" id="A0AAW2TPX7"/>
<evidence type="ECO:0000256" key="3">
    <source>
        <dbReference type="ARBA" id="ARBA00010617"/>
    </source>
</evidence>
<proteinExistence type="inferred from homology"/>
<dbReference type="PANTHER" id="PTHR24286">
    <property type="entry name" value="CYTOCHROME P450 26"/>
    <property type="match status" value="1"/>
</dbReference>
<evidence type="ECO:0000256" key="5">
    <source>
        <dbReference type="ARBA" id="ARBA00022723"/>
    </source>
</evidence>
<dbReference type="GO" id="GO:0016712">
    <property type="term" value="F:oxidoreductase activity, acting on paired donors, with incorporation or reduction of molecular oxygen, reduced flavin or flavoprotein as one donor, and incorporation of one atom of oxygen"/>
    <property type="evidence" value="ECO:0007669"/>
    <property type="project" value="UniProtKB-ARBA"/>
</dbReference>
<keyword evidence="6" id="KW-1133">Transmembrane helix</keyword>
<comment type="subcellular location">
    <subcellularLocation>
        <location evidence="2">Membrane</location>
        <topology evidence="2">Single-pass membrane protein</topology>
    </subcellularLocation>
</comment>
<dbReference type="PRINTS" id="PR00463">
    <property type="entry name" value="EP450I"/>
</dbReference>
<sequence length="439" mass="49797">MKITVERASAQEIQPPLNPLPPSDIPDKPSFQRKPPLRKTRPSAAGVRLKRESGIASVKRSSRPETPLLRWKFDEGSGKISSVQDEGGVDRKSCRRIRAAVSARKLAAGLWRLRLPEFQTNVGQRVGIQVLPLMKTLTFNIICSLLFGLERGARRDAFVEYFQQMIEGMWSIPINMPFTRFNRSLKASAKVQKMLRDLICEKRTELEKGASSHQDLITCLLSIRGHDNNELVSEDEIVHNVMLIMVAGHDTSSVLITFIIRLLANDKTILEAVLKEQEEIRNSKLSGELLTWEDLGKMKYTWRVAMETLRTIPPIFGGFRKTVEDIEYEGYLIPKGWQIFWVTSMTHMDADIFPEPSNFDPDRFGNAAAIPPYCYVPFGGGPRICPGYEFAKIETLVTIHHLITHFTWKLCCNDDSFRRDPMPAPAQGLPVHLVSKKLL</sequence>
<dbReference type="PROSITE" id="PS00086">
    <property type="entry name" value="CYTOCHROME_P450"/>
    <property type="match status" value="1"/>
</dbReference>
<keyword evidence="11" id="KW-0503">Monooxygenase</keyword>
<evidence type="ECO:0000256" key="4">
    <source>
        <dbReference type="ARBA" id="ARBA00022692"/>
    </source>
</evidence>
<dbReference type="InterPro" id="IPR001128">
    <property type="entry name" value="Cyt_P450"/>
</dbReference>
<keyword evidence="7 11" id="KW-0560">Oxidoreductase</keyword>
<dbReference type="PRINTS" id="PR00385">
    <property type="entry name" value="P450"/>
</dbReference>
<keyword evidence="9" id="KW-0472">Membrane</keyword>
<dbReference type="InterPro" id="IPR017972">
    <property type="entry name" value="Cyt_P450_CS"/>
</dbReference>
<evidence type="ECO:0000256" key="11">
    <source>
        <dbReference type="RuleBase" id="RU000461"/>
    </source>
</evidence>
<dbReference type="InterPro" id="IPR002401">
    <property type="entry name" value="Cyt_P450_E_grp-I"/>
</dbReference>
<feature type="region of interest" description="Disordered" evidence="12">
    <location>
        <begin position="1"/>
        <end position="61"/>
    </location>
</feature>
<comment type="similarity">
    <text evidence="3 11">Belongs to the cytochrome P450 family.</text>
</comment>
<keyword evidence="8 10" id="KW-0408">Iron</keyword>
<name>A0AAW2TPX7_9LAMI</name>
<organism evidence="13">
    <name type="scientific">Sesamum latifolium</name>
    <dbReference type="NCBI Taxonomy" id="2727402"/>
    <lineage>
        <taxon>Eukaryota</taxon>
        <taxon>Viridiplantae</taxon>
        <taxon>Streptophyta</taxon>
        <taxon>Embryophyta</taxon>
        <taxon>Tracheophyta</taxon>
        <taxon>Spermatophyta</taxon>
        <taxon>Magnoliopsida</taxon>
        <taxon>eudicotyledons</taxon>
        <taxon>Gunneridae</taxon>
        <taxon>Pentapetalae</taxon>
        <taxon>asterids</taxon>
        <taxon>lamiids</taxon>
        <taxon>Lamiales</taxon>
        <taxon>Pedaliaceae</taxon>
        <taxon>Sesamum</taxon>
    </lineage>
</organism>
<dbReference type="PANTHER" id="PTHR24286:SF190">
    <property type="entry name" value="CYTOCHROME P450"/>
    <property type="match status" value="1"/>
</dbReference>
<evidence type="ECO:0000256" key="6">
    <source>
        <dbReference type="ARBA" id="ARBA00022989"/>
    </source>
</evidence>
<reference evidence="13" key="2">
    <citation type="journal article" date="2024" name="Plant">
        <title>Genomic evolution and insights into agronomic trait innovations of Sesamum species.</title>
        <authorList>
            <person name="Miao H."/>
            <person name="Wang L."/>
            <person name="Qu L."/>
            <person name="Liu H."/>
            <person name="Sun Y."/>
            <person name="Le M."/>
            <person name="Wang Q."/>
            <person name="Wei S."/>
            <person name="Zheng Y."/>
            <person name="Lin W."/>
            <person name="Duan Y."/>
            <person name="Cao H."/>
            <person name="Xiong S."/>
            <person name="Wang X."/>
            <person name="Wei L."/>
            <person name="Li C."/>
            <person name="Ma Q."/>
            <person name="Ju M."/>
            <person name="Zhao R."/>
            <person name="Li G."/>
            <person name="Mu C."/>
            <person name="Tian Q."/>
            <person name="Mei H."/>
            <person name="Zhang T."/>
            <person name="Gao T."/>
            <person name="Zhang H."/>
        </authorList>
    </citation>
    <scope>NUCLEOTIDE SEQUENCE</scope>
    <source>
        <strain evidence="13">KEN1</strain>
    </source>
</reference>
<dbReference type="GO" id="GO:0016125">
    <property type="term" value="P:sterol metabolic process"/>
    <property type="evidence" value="ECO:0007669"/>
    <property type="project" value="TreeGrafter"/>
</dbReference>
<evidence type="ECO:0000256" key="9">
    <source>
        <dbReference type="ARBA" id="ARBA00023136"/>
    </source>
</evidence>
<dbReference type="EMBL" id="JACGWN010000014">
    <property type="protein sequence ID" value="KAL0406925.1"/>
    <property type="molecule type" value="Genomic_DNA"/>
</dbReference>
<dbReference type="GO" id="GO:0020037">
    <property type="term" value="F:heme binding"/>
    <property type="evidence" value="ECO:0007669"/>
    <property type="project" value="InterPro"/>
</dbReference>
<dbReference type="GO" id="GO:0005506">
    <property type="term" value="F:iron ion binding"/>
    <property type="evidence" value="ECO:0007669"/>
    <property type="project" value="InterPro"/>
</dbReference>
<dbReference type="InterPro" id="IPR036396">
    <property type="entry name" value="Cyt_P450_sf"/>
</dbReference>
<evidence type="ECO:0000256" key="1">
    <source>
        <dbReference type="ARBA" id="ARBA00001971"/>
    </source>
</evidence>
<evidence type="ECO:0000313" key="13">
    <source>
        <dbReference type="EMBL" id="KAL0406925.1"/>
    </source>
</evidence>
<keyword evidence="4" id="KW-0812">Transmembrane</keyword>
<keyword evidence="5 10" id="KW-0479">Metal-binding</keyword>
<feature type="binding site" description="axial binding residue" evidence="10">
    <location>
        <position position="385"/>
    </location>
    <ligand>
        <name>heme</name>
        <dbReference type="ChEBI" id="CHEBI:30413"/>
    </ligand>
    <ligandPart>
        <name>Fe</name>
        <dbReference type="ChEBI" id="CHEBI:18248"/>
    </ligandPart>
</feature>
<accession>A0AAW2TPX7</accession>
<dbReference type="FunFam" id="1.10.630.10:FF:000022">
    <property type="entry name" value="Taxadiene 5-alpha hydroxylase"/>
    <property type="match status" value="1"/>
</dbReference>
<dbReference type="Pfam" id="PF00067">
    <property type="entry name" value="p450"/>
    <property type="match status" value="1"/>
</dbReference>
<dbReference type="SUPFAM" id="SSF48264">
    <property type="entry name" value="Cytochrome P450"/>
    <property type="match status" value="1"/>
</dbReference>
<evidence type="ECO:0000256" key="10">
    <source>
        <dbReference type="PIRSR" id="PIRSR602401-1"/>
    </source>
</evidence>
<evidence type="ECO:0000256" key="8">
    <source>
        <dbReference type="ARBA" id="ARBA00023004"/>
    </source>
</evidence>
<comment type="caution">
    <text evidence="13">The sequence shown here is derived from an EMBL/GenBank/DDBJ whole genome shotgun (WGS) entry which is preliminary data.</text>
</comment>
<evidence type="ECO:0000256" key="12">
    <source>
        <dbReference type="SAM" id="MobiDB-lite"/>
    </source>
</evidence>
<protein>
    <submittedName>
        <fullName evidence="13">Beta-amyrin 28-monooxygenase</fullName>
    </submittedName>
</protein>
<dbReference type="GO" id="GO:0016020">
    <property type="term" value="C:membrane"/>
    <property type="evidence" value="ECO:0007669"/>
    <property type="project" value="UniProtKB-SubCell"/>
</dbReference>
<gene>
    <name evidence="13" type="ORF">Slati_4006400</name>
</gene>
<comment type="cofactor">
    <cofactor evidence="1 10">
        <name>heme</name>
        <dbReference type="ChEBI" id="CHEBI:30413"/>
    </cofactor>
</comment>
<evidence type="ECO:0000256" key="7">
    <source>
        <dbReference type="ARBA" id="ARBA00023002"/>
    </source>
</evidence>